<evidence type="ECO:0000256" key="10">
    <source>
        <dbReference type="SAM" id="SignalP"/>
    </source>
</evidence>
<dbReference type="Proteomes" id="UP000237000">
    <property type="component" value="Unassembled WGS sequence"/>
</dbReference>
<dbReference type="InParanoid" id="A0A2P5F0C2"/>
<accession>A0A2P5F0C2</accession>
<evidence type="ECO:0000256" key="4">
    <source>
        <dbReference type="ARBA" id="ARBA00022729"/>
    </source>
</evidence>
<feature type="compositionally biased region" description="Pro residues" evidence="8">
    <location>
        <begin position="501"/>
        <end position="512"/>
    </location>
</feature>
<dbReference type="Gene3D" id="3.80.10.10">
    <property type="entry name" value="Ribonuclease Inhibitor"/>
    <property type="match status" value="1"/>
</dbReference>
<protein>
    <submittedName>
        <fullName evidence="12">Malectin-like carbohydrate-binding protein</fullName>
    </submittedName>
</protein>
<dbReference type="SUPFAM" id="SSF52058">
    <property type="entry name" value="L domain-like"/>
    <property type="match status" value="1"/>
</dbReference>
<feature type="domain" description="Malectin-like" evidence="11">
    <location>
        <begin position="37"/>
        <end position="361"/>
    </location>
</feature>
<evidence type="ECO:0000256" key="6">
    <source>
        <dbReference type="ARBA" id="ARBA00022989"/>
    </source>
</evidence>
<feature type="signal peptide" evidence="10">
    <location>
        <begin position="1"/>
        <end position="31"/>
    </location>
</feature>
<dbReference type="EMBL" id="JXTC01000076">
    <property type="protein sequence ID" value="PON91246.1"/>
    <property type="molecule type" value="Genomic_DNA"/>
</dbReference>
<feature type="compositionally biased region" description="Polar residues" evidence="8">
    <location>
        <begin position="533"/>
        <end position="544"/>
    </location>
</feature>
<evidence type="ECO:0000259" key="11">
    <source>
        <dbReference type="Pfam" id="PF12819"/>
    </source>
</evidence>
<comment type="subcellular location">
    <subcellularLocation>
        <location evidence="1">Membrane</location>
        <topology evidence="1">Single-pass membrane protein</topology>
    </subcellularLocation>
</comment>
<keyword evidence="2" id="KW-0433">Leucine-rich repeat</keyword>
<evidence type="ECO:0000256" key="3">
    <source>
        <dbReference type="ARBA" id="ARBA00022692"/>
    </source>
</evidence>
<comment type="caution">
    <text evidence="12">The sequence shown here is derived from an EMBL/GenBank/DDBJ whole genome shotgun (WGS) entry which is preliminary data.</text>
</comment>
<feature type="region of interest" description="Disordered" evidence="8">
    <location>
        <begin position="500"/>
        <end position="544"/>
    </location>
</feature>
<dbReference type="STRING" id="63057.A0A2P5F0C2"/>
<dbReference type="FunFam" id="3.80.10.10:FF:000129">
    <property type="entry name" value="Leucine-rich repeat receptor-like kinase"/>
    <property type="match status" value="1"/>
</dbReference>
<evidence type="ECO:0000313" key="13">
    <source>
        <dbReference type="Proteomes" id="UP000237000"/>
    </source>
</evidence>
<evidence type="ECO:0000313" key="12">
    <source>
        <dbReference type="EMBL" id="PON91246.1"/>
    </source>
</evidence>
<evidence type="ECO:0000256" key="8">
    <source>
        <dbReference type="SAM" id="MobiDB-lite"/>
    </source>
</evidence>
<sequence length="578" mass="63934">MSTIQHSISLLVLCFVIASLTLTWVSNPCLAATFLSIDCGGSDSFTDRATISWVGDDAYVRNGEPQLVEFSSSESLLTRSLRAFPTLNKNCYTINVDKGDRLLVRASFFYGNYDGKNSPPTFDLYFDNNFWTTVNMSLNSDTYVGYEVIYFTNSNVTNTCLVQTHPNQIPFITALELRSLDANVYSHVDSNYALFLEQRYSQGRTNQIVRYPDDAYDRLWYPAYILGSIDVKNEATSIDVSSAEDNPPVAVLQNANTFNDSISGSLNQSLQIYSRLPNIKVGIYMTIYFSEVTQLPSTQKRSFQLFIDGKAYSTPIVPPFGSVNEIYITNLTASSDTLFELRPTPDSTLSPLINANEIYSVSEVSSLGTNPADVEGLATLQMQFEILQIWSGDPCLPAKYTWEWVECSSGPTPRVTALNLSGFGLFGSLPDFSSMDALVSIDMHNNSLYGPIPDFLGNLTKLKQLNLSENRFNGTVPASLSSNKNLKLVVTENCLSGMSCPPLPPPPPPPPRQKTHKLNDNISPPPPPLPLTAFNSSNDRQGQNNFNLMSGSKKSAELRMVLGAMVQVFVLAFLFFSF</sequence>
<dbReference type="Pfam" id="PF00560">
    <property type="entry name" value="LRR_1"/>
    <property type="match status" value="2"/>
</dbReference>
<dbReference type="FunCoup" id="A0A2P5F0C2">
    <property type="interactions" value="118"/>
</dbReference>
<evidence type="ECO:0000256" key="1">
    <source>
        <dbReference type="ARBA" id="ARBA00004167"/>
    </source>
</evidence>
<gene>
    <name evidence="12" type="ORF">TorRG33x02_130620</name>
</gene>
<keyword evidence="5" id="KW-0677">Repeat</keyword>
<feature type="chain" id="PRO_5015157433" evidence="10">
    <location>
        <begin position="32"/>
        <end position="578"/>
    </location>
</feature>
<dbReference type="AlphaFoldDB" id="A0A2P5F0C2"/>
<keyword evidence="3 9" id="KW-0812">Transmembrane</keyword>
<evidence type="ECO:0000256" key="2">
    <source>
        <dbReference type="ARBA" id="ARBA00022614"/>
    </source>
</evidence>
<name>A0A2P5F0C2_TREOI</name>
<dbReference type="InterPro" id="IPR001611">
    <property type="entry name" value="Leu-rich_rpt"/>
</dbReference>
<evidence type="ECO:0000256" key="5">
    <source>
        <dbReference type="ARBA" id="ARBA00022737"/>
    </source>
</evidence>
<keyword evidence="6 9" id="KW-1133">Transmembrane helix</keyword>
<feature type="transmembrane region" description="Helical" evidence="9">
    <location>
        <begin position="558"/>
        <end position="576"/>
    </location>
</feature>
<evidence type="ECO:0000256" key="7">
    <source>
        <dbReference type="ARBA" id="ARBA00023136"/>
    </source>
</evidence>
<dbReference type="Pfam" id="PF12819">
    <property type="entry name" value="Malectin_like"/>
    <property type="match status" value="1"/>
</dbReference>
<dbReference type="InterPro" id="IPR024788">
    <property type="entry name" value="Malectin-like_Carb-bd_dom"/>
</dbReference>
<proteinExistence type="predicted"/>
<dbReference type="InterPro" id="IPR032675">
    <property type="entry name" value="LRR_dom_sf"/>
</dbReference>
<reference evidence="13" key="1">
    <citation type="submission" date="2016-06" db="EMBL/GenBank/DDBJ databases">
        <title>Parallel loss of symbiosis genes in relatives of nitrogen-fixing non-legume Parasponia.</title>
        <authorList>
            <person name="Van Velzen R."/>
            <person name="Holmer R."/>
            <person name="Bu F."/>
            <person name="Rutten L."/>
            <person name="Van Zeijl A."/>
            <person name="Liu W."/>
            <person name="Santuari L."/>
            <person name="Cao Q."/>
            <person name="Sharma T."/>
            <person name="Shen D."/>
            <person name="Roswanjaya Y."/>
            <person name="Wardhani T."/>
            <person name="Kalhor M.S."/>
            <person name="Jansen J."/>
            <person name="Van den Hoogen J."/>
            <person name="Gungor B."/>
            <person name="Hartog M."/>
            <person name="Hontelez J."/>
            <person name="Verver J."/>
            <person name="Yang W.-C."/>
            <person name="Schijlen E."/>
            <person name="Repin R."/>
            <person name="Schilthuizen M."/>
            <person name="Schranz E."/>
            <person name="Heidstra R."/>
            <person name="Miyata K."/>
            <person name="Fedorova E."/>
            <person name="Kohlen W."/>
            <person name="Bisseling T."/>
            <person name="Smit S."/>
            <person name="Geurts R."/>
        </authorList>
    </citation>
    <scope>NUCLEOTIDE SEQUENCE [LARGE SCALE GENOMIC DNA]</scope>
    <source>
        <strain evidence="13">cv. RG33-2</strain>
    </source>
</reference>
<organism evidence="12 13">
    <name type="scientific">Trema orientale</name>
    <name type="common">Charcoal tree</name>
    <name type="synonym">Celtis orientalis</name>
    <dbReference type="NCBI Taxonomy" id="63057"/>
    <lineage>
        <taxon>Eukaryota</taxon>
        <taxon>Viridiplantae</taxon>
        <taxon>Streptophyta</taxon>
        <taxon>Embryophyta</taxon>
        <taxon>Tracheophyta</taxon>
        <taxon>Spermatophyta</taxon>
        <taxon>Magnoliopsida</taxon>
        <taxon>eudicotyledons</taxon>
        <taxon>Gunneridae</taxon>
        <taxon>Pentapetalae</taxon>
        <taxon>rosids</taxon>
        <taxon>fabids</taxon>
        <taxon>Rosales</taxon>
        <taxon>Cannabaceae</taxon>
        <taxon>Trema</taxon>
    </lineage>
</organism>
<dbReference type="PANTHER" id="PTHR45631:SF44">
    <property type="entry name" value="CARBOHYDRATE-BINDING PROTEIN OF THE ER PROTEIN"/>
    <property type="match status" value="1"/>
</dbReference>
<keyword evidence="7 9" id="KW-0472">Membrane</keyword>
<dbReference type="GO" id="GO:0016020">
    <property type="term" value="C:membrane"/>
    <property type="evidence" value="ECO:0007669"/>
    <property type="project" value="UniProtKB-SubCell"/>
</dbReference>
<keyword evidence="13" id="KW-1185">Reference proteome</keyword>
<dbReference type="PANTHER" id="PTHR45631">
    <property type="entry name" value="OS07G0107800 PROTEIN-RELATED"/>
    <property type="match status" value="1"/>
</dbReference>
<evidence type="ECO:0000256" key="9">
    <source>
        <dbReference type="SAM" id="Phobius"/>
    </source>
</evidence>
<keyword evidence="4 10" id="KW-0732">Signal</keyword>
<dbReference type="OrthoDB" id="2143199at2759"/>